<proteinExistence type="predicted"/>
<dbReference type="Proteomes" id="UP001214576">
    <property type="component" value="Unassembled WGS sequence"/>
</dbReference>
<evidence type="ECO:0000313" key="3">
    <source>
        <dbReference type="EMBL" id="KAI4538762.1"/>
    </source>
</evidence>
<dbReference type="AlphaFoldDB" id="A0AAD4U5N6"/>
<feature type="chain" id="PRO_5041935156" evidence="2">
    <location>
        <begin position="35"/>
        <end position="165"/>
    </location>
</feature>
<organism evidence="3 4">
    <name type="scientific">Ovis ammon polii</name>
    <dbReference type="NCBI Taxonomy" id="230172"/>
    <lineage>
        <taxon>Eukaryota</taxon>
        <taxon>Metazoa</taxon>
        <taxon>Chordata</taxon>
        <taxon>Craniata</taxon>
        <taxon>Vertebrata</taxon>
        <taxon>Euteleostomi</taxon>
        <taxon>Mammalia</taxon>
        <taxon>Eutheria</taxon>
        <taxon>Laurasiatheria</taxon>
        <taxon>Artiodactyla</taxon>
        <taxon>Ruminantia</taxon>
        <taxon>Pecora</taxon>
        <taxon>Bovidae</taxon>
        <taxon>Caprinae</taxon>
        <taxon>Ovis</taxon>
    </lineage>
</organism>
<feature type="signal peptide" evidence="2">
    <location>
        <begin position="1"/>
        <end position="34"/>
    </location>
</feature>
<sequence length="165" mass="18214">MGPWVRSQGSMSTGLHSSVLVMVYTSVMITCSDQQQWQQHPDQTPYQCEETGWGALTVGRIPFKETFHQELAIRATGEKYKTGAETEGLVDNLLMQSIWERMSTEKLKENKIGGPPTCTGGKAPSGKKEGPRFHMPAVKPQPEEEMERPSNSSGTQGAYSSISSY</sequence>
<dbReference type="EMBL" id="JAKZEL010000012">
    <property type="protein sequence ID" value="KAI4538762.1"/>
    <property type="molecule type" value="Genomic_DNA"/>
</dbReference>
<feature type="compositionally biased region" description="Polar residues" evidence="1">
    <location>
        <begin position="149"/>
        <end position="165"/>
    </location>
</feature>
<evidence type="ECO:0000256" key="2">
    <source>
        <dbReference type="SAM" id="SignalP"/>
    </source>
</evidence>
<feature type="region of interest" description="Disordered" evidence="1">
    <location>
        <begin position="109"/>
        <end position="165"/>
    </location>
</feature>
<gene>
    <name evidence="3" type="ORF">MG293_011029</name>
</gene>
<reference evidence="3" key="1">
    <citation type="submission" date="2022-03" db="EMBL/GenBank/DDBJ databases">
        <title>Genomic analyses of argali, domestic sheep and their hybrids provide insights into chromosomal evolution, heterosis and genetic basis of agronomic traits.</title>
        <authorList>
            <person name="Li M."/>
        </authorList>
    </citation>
    <scope>NUCLEOTIDE SEQUENCE</scope>
    <source>
        <strain evidence="3">CAU-MHL-2022a</strain>
        <tissue evidence="3">Skin</tissue>
    </source>
</reference>
<protein>
    <submittedName>
        <fullName evidence="3">Uncharacterized protein</fullName>
    </submittedName>
</protein>
<evidence type="ECO:0000313" key="4">
    <source>
        <dbReference type="Proteomes" id="UP001214576"/>
    </source>
</evidence>
<name>A0AAD4U5N6_OVIAM</name>
<keyword evidence="4" id="KW-1185">Reference proteome</keyword>
<keyword evidence="2" id="KW-0732">Signal</keyword>
<evidence type="ECO:0000256" key="1">
    <source>
        <dbReference type="SAM" id="MobiDB-lite"/>
    </source>
</evidence>
<accession>A0AAD4U5N6</accession>
<comment type="caution">
    <text evidence="3">The sequence shown here is derived from an EMBL/GenBank/DDBJ whole genome shotgun (WGS) entry which is preliminary data.</text>
</comment>